<dbReference type="InterPro" id="IPR008979">
    <property type="entry name" value="Galactose-bd-like_sf"/>
</dbReference>
<dbReference type="EMBL" id="KY322437">
    <property type="protein sequence ID" value="AUF82181.1"/>
    <property type="molecule type" value="Genomic_DNA"/>
</dbReference>
<accession>A0A2P0VMS0</accession>
<feature type="domain" description="F5/8 type C" evidence="1">
    <location>
        <begin position="534"/>
        <end position="692"/>
    </location>
</feature>
<organism evidence="2">
    <name type="scientific">Tetraselmis virus 1</name>
    <dbReference type="NCBI Taxonomy" id="2060617"/>
    <lineage>
        <taxon>Viruses</taxon>
        <taxon>Varidnaviria</taxon>
        <taxon>Bamfordvirae</taxon>
        <taxon>Nucleocytoviricota</taxon>
        <taxon>Megaviricetes</taxon>
        <taxon>Imitervirales</taxon>
        <taxon>Allomimiviridae</taxon>
        <taxon>Oceanusvirus</taxon>
        <taxon>Oceanusvirus kaneohense</taxon>
    </lineage>
</organism>
<keyword evidence="3" id="KW-1185">Reference proteome</keyword>
<evidence type="ECO:0000313" key="2">
    <source>
        <dbReference type="EMBL" id="AUF82181.1"/>
    </source>
</evidence>
<dbReference type="Proteomes" id="UP000244773">
    <property type="component" value="Segment"/>
</dbReference>
<gene>
    <name evidence="2" type="ORF">TetV_089</name>
</gene>
<name>A0A2P0VMS0_9VIRU</name>
<evidence type="ECO:0000259" key="1">
    <source>
        <dbReference type="PROSITE" id="PS50022"/>
    </source>
</evidence>
<sequence>MSYSYSTTPFFTNSETGDLQMKVSSGNAIILSEKTHTNRINITDSNIEGLGTCSADVVTLNEQDLETRINNISNTSGVGESNVTGSEIEPDSLSIEKLDTSSPLIVSGGGTGTSSFPSEQILLGRGGAIVAEPRLTVESDTVTVDGSIHINNQYAIEPFNNTLRFRKLGNGDSVLANALVGQPPTVESGTVYSGVDYTSAVDFNVTDMDGDFRKVFAKFSATSTPVPTGQDIVDNPDDWYEVNEGGAKTIYVGNDMNGPPYNEFFWDSAGTKPMTRLVGELYLNRGMSYRFEKITNNGTFFIGTDSSTPFTDFVIESTENTDYTTRITSTGQCIQFTIPDDFTGTLQHYNSTNTYKFQILDPSVSSLTDPTHDVSATMVFDTVNYQAGPQNSDYLFLVAQDASDQVGEVFGPISIDIASPVLSNFSMTATTQTTVSLEWDAVTDNVDSTPAMVISLYSSEANRSPEDVYNGTGAVTQVSIPNANTTTSYEYGAGSEGSLTGDSTHYFYAVAKDSNGLYSDVRSLKVFTISSNTAPIIGAGAALGGATYNQSSFFSIYDSSYAFDNSSFGYHSSNQGGSINNSTNPCWLSVNLGTNYVVTSYKVWNNSNGQYYDIPVDWEFQGSNNGTDWTVLDTQVNNRPPITIPSTKPNDNPHLTLAISSPQSFSHYRFYCTKTYQRNYILRIMELQLIGYVPVVASSVYPPIPLTANTDTVSGQAYGNGAYTITHTGTIAGPLYDVYKQTNFDNGNGTGFVYLQNTHPGSVTTTYPIDINVTKYVIQTADSGYASYCTNTWTVEFYNSSDGLIGTDSQTNITWTDDEIQEFSVNFSNVRKVVWICTSNNIGDGQNIYGTFVVYGSE</sequence>
<dbReference type="SUPFAM" id="SSF49785">
    <property type="entry name" value="Galactose-binding domain-like"/>
    <property type="match status" value="1"/>
</dbReference>
<dbReference type="InterPro" id="IPR000421">
    <property type="entry name" value="FA58C"/>
</dbReference>
<proteinExistence type="predicted"/>
<evidence type="ECO:0000313" key="3">
    <source>
        <dbReference type="Proteomes" id="UP000244773"/>
    </source>
</evidence>
<dbReference type="PROSITE" id="PS50022">
    <property type="entry name" value="FA58C_3"/>
    <property type="match status" value="1"/>
</dbReference>
<reference evidence="2" key="1">
    <citation type="journal article" date="2018" name="Virology">
        <title>A giant virus infecting green algae encodes key fermentation genes.</title>
        <authorList>
            <person name="Schvarcz C.R."/>
            <person name="Steward G.F."/>
        </authorList>
    </citation>
    <scope>NUCLEOTIDE SEQUENCE [LARGE SCALE GENOMIC DNA]</scope>
</reference>
<dbReference type="Gene3D" id="2.60.120.260">
    <property type="entry name" value="Galactose-binding domain-like"/>
    <property type="match status" value="1"/>
</dbReference>
<protein>
    <submittedName>
        <fullName evidence="2">Putative galactose-binding domain-containing protein</fullName>
    </submittedName>
</protein>